<dbReference type="InterPro" id="IPR010978">
    <property type="entry name" value="tRNA-bd_arm"/>
</dbReference>
<dbReference type="PANTHER" id="PTHR43697">
    <property type="entry name" value="SERYL-TRNA SYNTHETASE"/>
    <property type="match status" value="1"/>
</dbReference>
<keyword evidence="3" id="KW-0963">Cytoplasm</keyword>
<organism evidence="9">
    <name type="scientific">marine metagenome</name>
    <dbReference type="NCBI Taxonomy" id="408172"/>
    <lineage>
        <taxon>unclassified sequences</taxon>
        <taxon>metagenomes</taxon>
        <taxon>ecological metagenomes</taxon>
    </lineage>
</organism>
<evidence type="ECO:0000256" key="7">
    <source>
        <dbReference type="ARBA" id="ARBA00048823"/>
    </source>
</evidence>
<dbReference type="PANTHER" id="PTHR43697:SF1">
    <property type="entry name" value="SERINE--TRNA LIGASE"/>
    <property type="match status" value="1"/>
</dbReference>
<dbReference type="InterPro" id="IPR015866">
    <property type="entry name" value="Ser-tRNA-synth_1_N"/>
</dbReference>
<dbReference type="Gene3D" id="1.10.287.40">
    <property type="entry name" value="Serine-tRNA synthetase, tRNA binding domain"/>
    <property type="match status" value="1"/>
</dbReference>
<evidence type="ECO:0000256" key="3">
    <source>
        <dbReference type="ARBA" id="ARBA00022490"/>
    </source>
</evidence>
<dbReference type="AlphaFoldDB" id="A0A382CL27"/>
<evidence type="ECO:0000256" key="1">
    <source>
        <dbReference type="ARBA" id="ARBA00005045"/>
    </source>
</evidence>
<gene>
    <name evidence="9" type="ORF">METZ01_LOCUS179403</name>
</gene>
<accession>A0A382CL27</accession>
<proteinExistence type="inferred from homology"/>
<protein>
    <recommendedName>
        <fullName evidence="5">Seryl-tRNA(Ser/Sec) synthetase</fullName>
    </recommendedName>
</protein>
<dbReference type="SUPFAM" id="SSF46589">
    <property type="entry name" value="tRNA-binding arm"/>
    <property type="match status" value="1"/>
</dbReference>
<dbReference type="InterPro" id="IPR045864">
    <property type="entry name" value="aa-tRNA-synth_II/BPL/LPL"/>
</dbReference>
<dbReference type="GO" id="GO:0000166">
    <property type="term" value="F:nucleotide binding"/>
    <property type="evidence" value="ECO:0007669"/>
    <property type="project" value="InterPro"/>
</dbReference>
<evidence type="ECO:0000256" key="4">
    <source>
        <dbReference type="ARBA" id="ARBA00022917"/>
    </source>
</evidence>
<dbReference type="Pfam" id="PF02403">
    <property type="entry name" value="Seryl_tRNA_N"/>
    <property type="match status" value="1"/>
</dbReference>
<dbReference type="SUPFAM" id="SSF55681">
    <property type="entry name" value="Class II aaRS and biotin synthetases"/>
    <property type="match status" value="1"/>
</dbReference>
<comment type="similarity">
    <text evidence="2">Belongs to the class-II aminoacyl-tRNA synthetase family. Type-1 seryl-tRNA synthetase subfamily.</text>
</comment>
<evidence type="ECO:0000256" key="5">
    <source>
        <dbReference type="ARBA" id="ARBA00033352"/>
    </source>
</evidence>
<comment type="pathway">
    <text evidence="1">Aminoacyl-tRNA biosynthesis; selenocysteinyl-tRNA(Sec) biosynthesis; L-seryl-tRNA(Sec) from L-serine and tRNA(Sec): step 1/1.</text>
</comment>
<keyword evidence="4" id="KW-0648">Protein biosynthesis</keyword>
<evidence type="ECO:0000313" key="9">
    <source>
        <dbReference type="EMBL" id="SVB26549.1"/>
    </source>
</evidence>
<comment type="catalytic activity">
    <reaction evidence="7">
        <text>tRNA(Ser) + L-serine + ATP = L-seryl-tRNA(Ser) + AMP + diphosphate + H(+)</text>
        <dbReference type="Rhea" id="RHEA:12292"/>
        <dbReference type="Rhea" id="RHEA-COMP:9669"/>
        <dbReference type="Rhea" id="RHEA-COMP:9703"/>
        <dbReference type="ChEBI" id="CHEBI:15378"/>
        <dbReference type="ChEBI" id="CHEBI:30616"/>
        <dbReference type="ChEBI" id="CHEBI:33019"/>
        <dbReference type="ChEBI" id="CHEBI:33384"/>
        <dbReference type="ChEBI" id="CHEBI:78442"/>
        <dbReference type="ChEBI" id="CHEBI:78533"/>
        <dbReference type="ChEBI" id="CHEBI:456215"/>
        <dbReference type="EC" id="6.1.1.11"/>
    </reaction>
</comment>
<evidence type="ECO:0000256" key="2">
    <source>
        <dbReference type="ARBA" id="ARBA00010728"/>
    </source>
</evidence>
<dbReference type="EMBL" id="UINC01034938">
    <property type="protein sequence ID" value="SVB26549.1"/>
    <property type="molecule type" value="Genomic_DNA"/>
</dbReference>
<dbReference type="Gene3D" id="3.30.930.10">
    <property type="entry name" value="Bira Bifunctional Protein, Domain 2"/>
    <property type="match status" value="1"/>
</dbReference>
<name>A0A382CL27_9ZZZZ</name>
<comment type="catalytic activity">
    <reaction evidence="6">
        <text>tRNA(Sec) + L-serine + ATP = L-seryl-tRNA(Sec) + AMP + diphosphate + H(+)</text>
        <dbReference type="Rhea" id="RHEA:42580"/>
        <dbReference type="Rhea" id="RHEA-COMP:9742"/>
        <dbReference type="Rhea" id="RHEA-COMP:10128"/>
        <dbReference type="ChEBI" id="CHEBI:15378"/>
        <dbReference type="ChEBI" id="CHEBI:30616"/>
        <dbReference type="ChEBI" id="CHEBI:33019"/>
        <dbReference type="ChEBI" id="CHEBI:33384"/>
        <dbReference type="ChEBI" id="CHEBI:78442"/>
        <dbReference type="ChEBI" id="CHEBI:78533"/>
        <dbReference type="ChEBI" id="CHEBI:456215"/>
        <dbReference type="EC" id="6.1.1.11"/>
    </reaction>
</comment>
<sequence>MHDLPKLRKDPDRTRTGLSARNVTFDLDDLLDRDQIRRMLIQQVDILKARRNEAGKKIGEMKKSGDNANDIIADMGELGLEIEGIDAELKDLHAGIQADLLGLPNLPHKSVPVGRDETENIVERTWGEPRNFDFKVLDHVDLGETLRIMDPGRAAKVSGARFPAQFGAGAILERALAAFMLDLARDEGGYLEVLTPFLVLPESMEGSGQLPKF</sequence>
<feature type="domain" description="Serine-tRNA synthetase type1 N-terminal" evidence="8">
    <location>
        <begin position="1"/>
        <end position="107"/>
    </location>
</feature>
<dbReference type="GO" id="GO:0006412">
    <property type="term" value="P:translation"/>
    <property type="evidence" value="ECO:0007669"/>
    <property type="project" value="UniProtKB-KW"/>
</dbReference>
<evidence type="ECO:0000256" key="6">
    <source>
        <dbReference type="ARBA" id="ARBA00047929"/>
    </source>
</evidence>
<dbReference type="InterPro" id="IPR042103">
    <property type="entry name" value="SerRS_1_N_sf"/>
</dbReference>
<reference evidence="9" key="1">
    <citation type="submission" date="2018-05" db="EMBL/GenBank/DDBJ databases">
        <authorList>
            <person name="Lanie J.A."/>
            <person name="Ng W.-L."/>
            <person name="Kazmierczak K.M."/>
            <person name="Andrzejewski T.M."/>
            <person name="Davidsen T.M."/>
            <person name="Wayne K.J."/>
            <person name="Tettelin H."/>
            <person name="Glass J.I."/>
            <person name="Rusch D."/>
            <person name="Podicherti R."/>
            <person name="Tsui H.-C.T."/>
            <person name="Winkler M.E."/>
        </authorList>
    </citation>
    <scope>NUCLEOTIDE SEQUENCE</scope>
</reference>
<evidence type="ECO:0000259" key="8">
    <source>
        <dbReference type="Pfam" id="PF02403"/>
    </source>
</evidence>
<dbReference type="GO" id="GO:0004828">
    <property type="term" value="F:serine-tRNA ligase activity"/>
    <property type="evidence" value="ECO:0007669"/>
    <property type="project" value="UniProtKB-EC"/>
</dbReference>
<feature type="non-terminal residue" evidence="9">
    <location>
        <position position="213"/>
    </location>
</feature>